<protein>
    <submittedName>
        <fullName evidence="2">Uncharacterized protein</fullName>
    </submittedName>
</protein>
<keyword evidence="1" id="KW-1185">Reference proteome</keyword>
<sequence length="218" mass="24389">MDSSKKQNDSELLLKPPMPFRTTVVDGIEAPDRKRFLSVEFSKKPLVRRSSSSVSFTKIKKSQSIQSCLSKFSDCSCTYPVLVNPKVKTSTDRSVERQLLRTIYSTTMSKEEQHHVYHTSIFGTAQSPHGQSVSSDKNSSILQPSFFLNFDIALGSNFSFCLLAILPDEGVITQQSLGKAKNGWKNRSRFSRDQRKMNKLDTSTGISSSIGATFNRLC</sequence>
<dbReference type="AlphaFoldDB" id="A0A1I7Y997"/>
<dbReference type="Proteomes" id="UP000095287">
    <property type="component" value="Unplaced"/>
</dbReference>
<proteinExistence type="predicted"/>
<evidence type="ECO:0000313" key="2">
    <source>
        <dbReference type="WBParaSite" id="L893_g1403.t1"/>
    </source>
</evidence>
<name>A0A1I7Y997_9BILA</name>
<dbReference type="WBParaSite" id="L893_g1403.t1">
    <property type="protein sequence ID" value="L893_g1403.t1"/>
    <property type="gene ID" value="L893_g1403"/>
</dbReference>
<reference evidence="2" key="1">
    <citation type="submission" date="2016-11" db="UniProtKB">
        <authorList>
            <consortium name="WormBaseParasite"/>
        </authorList>
    </citation>
    <scope>IDENTIFICATION</scope>
</reference>
<organism evidence="1 2">
    <name type="scientific">Steinernema glaseri</name>
    <dbReference type="NCBI Taxonomy" id="37863"/>
    <lineage>
        <taxon>Eukaryota</taxon>
        <taxon>Metazoa</taxon>
        <taxon>Ecdysozoa</taxon>
        <taxon>Nematoda</taxon>
        <taxon>Chromadorea</taxon>
        <taxon>Rhabditida</taxon>
        <taxon>Tylenchina</taxon>
        <taxon>Panagrolaimomorpha</taxon>
        <taxon>Strongyloidoidea</taxon>
        <taxon>Steinernematidae</taxon>
        <taxon>Steinernema</taxon>
    </lineage>
</organism>
<accession>A0A1I7Y997</accession>
<evidence type="ECO:0000313" key="1">
    <source>
        <dbReference type="Proteomes" id="UP000095287"/>
    </source>
</evidence>